<dbReference type="Gene3D" id="3.40.30.10">
    <property type="entry name" value="Glutaredoxin"/>
    <property type="match status" value="1"/>
</dbReference>
<dbReference type="RefSeq" id="WP_052565477.1">
    <property type="nucleotide sequence ID" value="NZ_JQKF01000004.1"/>
</dbReference>
<evidence type="ECO:0000313" key="3">
    <source>
        <dbReference type="EMBL" id="KJE77356.1"/>
    </source>
</evidence>
<dbReference type="InterPro" id="IPR000866">
    <property type="entry name" value="AhpC/TSA"/>
</dbReference>
<dbReference type="GO" id="GO:0016209">
    <property type="term" value="F:antioxidant activity"/>
    <property type="evidence" value="ECO:0007669"/>
    <property type="project" value="InterPro"/>
</dbReference>
<protein>
    <submittedName>
        <fullName evidence="3">AhpC/TSA family protein</fullName>
    </submittedName>
</protein>
<keyword evidence="4" id="KW-1185">Reference proteome</keyword>
<reference evidence="3 4" key="1">
    <citation type="submission" date="2015-01" db="EMBL/GenBank/DDBJ databases">
        <title>Draft genome of the acidophilic iron oxidizer Ferrimicrobium acidiphilum strain T23.</title>
        <authorList>
            <person name="Poehlein A."/>
            <person name="Eisen S."/>
            <person name="Schloemann M."/>
            <person name="Johnson B.D."/>
            <person name="Daniel R."/>
            <person name="Muehling M."/>
        </authorList>
    </citation>
    <scope>NUCLEOTIDE SEQUENCE [LARGE SCALE GENOMIC DNA]</scope>
    <source>
        <strain evidence="3 4">T23</strain>
    </source>
</reference>
<dbReference type="InterPro" id="IPR013766">
    <property type="entry name" value="Thioredoxin_domain"/>
</dbReference>
<name>A0A0D8FW84_9ACTN</name>
<dbReference type="AlphaFoldDB" id="A0A0D8FW84"/>
<dbReference type="STRING" id="1121877.FEAC_07900"/>
<sequence length="188" mass="20242">MTTLPDTSNTLVSEQALTAPPVPTQPAPSLEVDLVGGGRFVLADSTPKNFTLVVFYRGLHCPISRGFLAQLDRALGELAGLGVEVVAVSGDDEDRANQSVVEWGIDHLRVGYGHSVSSMREWGLSVSKGIKDSEPDYFGEPGVFLIKPDGTVFMVALNSMPAAHPRIEDLVGTIRFFVERDYPARGDA</sequence>
<dbReference type="InterPro" id="IPR036249">
    <property type="entry name" value="Thioredoxin-like_sf"/>
</dbReference>
<dbReference type="GeneID" id="78372083"/>
<gene>
    <name evidence="3" type="ORF">FEAC_07900</name>
</gene>
<feature type="compositionally biased region" description="Polar residues" evidence="1">
    <location>
        <begin position="1"/>
        <end position="16"/>
    </location>
</feature>
<dbReference type="SUPFAM" id="SSF52833">
    <property type="entry name" value="Thioredoxin-like"/>
    <property type="match status" value="1"/>
</dbReference>
<dbReference type="eggNOG" id="COG1225">
    <property type="taxonomic scope" value="Bacteria"/>
</dbReference>
<dbReference type="Proteomes" id="UP000032336">
    <property type="component" value="Unassembled WGS sequence"/>
</dbReference>
<evidence type="ECO:0000259" key="2">
    <source>
        <dbReference type="PROSITE" id="PS51352"/>
    </source>
</evidence>
<dbReference type="PROSITE" id="PS51352">
    <property type="entry name" value="THIOREDOXIN_2"/>
    <property type="match status" value="1"/>
</dbReference>
<feature type="domain" description="Thioredoxin" evidence="2">
    <location>
        <begin position="21"/>
        <end position="179"/>
    </location>
</feature>
<proteinExistence type="predicted"/>
<dbReference type="OrthoDB" id="9809746at2"/>
<accession>A0A0D8FW84</accession>
<dbReference type="EMBL" id="JXUW01000005">
    <property type="protein sequence ID" value="KJE77356.1"/>
    <property type="molecule type" value="Genomic_DNA"/>
</dbReference>
<comment type="caution">
    <text evidence="3">The sequence shown here is derived from an EMBL/GenBank/DDBJ whole genome shotgun (WGS) entry which is preliminary data.</text>
</comment>
<evidence type="ECO:0000313" key="4">
    <source>
        <dbReference type="Proteomes" id="UP000032336"/>
    </source>
</evidence>
<organism evidence="3 4">
    <name type="scientific">Ferrimicrobium acidiphilum DSM 19497</name>
    <dbReference type="NCBI Taxonomy" id="1121877"/>
    <lineage>
        <taxon>Bacteria</taxon>
        <taxon>Bacillati</taxon>
        <taxon>Actinomycetota</taxon>
        <taxon>Acidimicrobiia</taxon>
        <taxon>Acidimicrobiales</taxon>
        <taxon>Acidimicrobiaceae</taxon>
        <taxon>Ferrimicrobium</taxon>
    </lineage>
</organism>
<feature type="region of interest" description="Disordered" evidence="1">
    <location>
        <begin position="1"/>
        <end position="25"/>
    </location>
</feature>
<dbReference type="Pfam" id="PF00578">
    <property type="entry name" value="AhpC-TSA"/>
    <property type="match status" value="1"/>
</dbReference>
<evidence type="ECO:0000256" key="1">
    <source>
        <dbReference type="SAM" id="MobiDB-lite"/>
    </source>
</evidence>
<dbReference type="GO" id="GO:0016491">
    <property type="term" value="F:oxidoreductase activity"/>
    <property type="evidence" value="ECO:0007669"/>
    <property type="project" value="InterPro"/>
</dbReference>